<evidence type="ECO:0000256" key="3">
    <source>
        <dbReference type="ARBA" id="ARBA00022723"/>
    </source>
</evidence>
<organism evidence="8 9">
    <name type="scientific">Variovorax ureilyticus</name>
    <dbReference type="NCBI Taxonomy" id="1836198"/>
    <lineage>
        <taxon>Bacteria</taxon>
        <taxon>Pseudomonadati</taxon>
        <taxon>Pseudomonadota</taxon>
        <taxon>Betaproteobacteria</taxon>
        <taxon>Burkholderiales</taxon>
        <taxon>Comamonadaceae</taxon>
        <taxon>Variovorax</taxon>
    </lineage>
</organism>
<dbReference type="InterPro" id="IPR050597">
    <property type="entry name" value="Cytochrome_c_Oxidase_Subunit"/>
</dbReference>
<dbReference type="Pfam" id="PF00034">
    <property type="entry name" value="Cytochrom_C"/>
    <property type="match status" value="1"/>
</dbReference>
<keyword evidence="9" id="KW-1185">Reference proteome</keyword>
<dbReference type="PANTHER" id="PTHR33751:SF9">
    <property type="entry name" value="CYTOCHROME C4"/>
    <property type="match status" value="1"/>
</dbReference>
<dbReference type="SUPFAM" id="SSF46626">
    <property type="entry name" value="Cytochrome c"/>
    <property type="match status" value="1"/>
</dbReference>
<keyword evidence="4" id="KW-0249">Electron transport</keyword>
<protein>
    <submittedName>
        <fullName evidence="8">C-type cytochrome</fullName>
    </submittedName>
</protein>
<evidence type="ECO:0000256" key="6">
    <source>
        <dbReference type="SAM" id="SignalP"/>
    </source>
</evidence>
<dbReference type="InterPro" id="IPR036909">
    <property type="entry name" value="Cyt_c-like_dom_sf"/>
</dbReference>
<evidence type="ECO:0000313" key="8">
    <source>
        <dbReference type="EMBL" id="MEJ8814366.1"/>
    </source>
</evidence>
<dbReference type="RefSeq" id="WP_340359597.1">
    <property type="nucleotide sequence ID" value="NZ_JBBKZU010000012.1"/>
</dbReference>
<evidence type="ECO:0000256" key="2">
    <source>
        <dbReference type="ARBA" id="ARBA00022617"/>
    </source>
</evidence>
<accession>A0ABU8VM20</accession>
<feature type="chain" id="PRO_5046552677" evidence="6">
    <location>
        <begin position="21"/>
        <end position="103"/>
    </location>
</feature>
<feature type="signal peptide" evidence="6">
    <location>
        <begin position="1"/>
        <end position="20"/>
    </location>
</feature>
<dbReference type="EMBL" id="JBBKZU010000012">
    <property type="protein sequence ID" value="MEJ8814366.1"/>
    <property type="molecule type" value="Genomic_DNA"/>
</dbReference>
<keyword evidence="2" id="KW-0349">Heme</keyword>
<evidence type="ECO:0000256" key="5">
    <source>
        <dbReference type="ARBA" id="ARBA00023004"/>
    </source>
</evidence>
<comment type="caution">
    <text evidence="8">The sequence shown here is derived from an EMBL/GenBank/DDBJ whole genome shotgun (WGS) entry which is preliminary data.</text>
</comment>
<feature type="domain" description="Cytochrome c" evidence="7">
    <location>
        <begin position="41"/>
        <end position="88"/>
    </location>
</feature>
<keyword evidence="5" id="KW-0408">Iron</keyword>
<dbReference type="Gene3D" id="1.10.760.10">
    <property type="entry name" value="Cytochrome c-like domain"/>
    <property type="match status" value="1"/>
</dbReference>
<keyword evidence="3" id="KW-0479">Metal-binding</keyword>
<evidence type="ECO:0000313" key="9">
    <source>
        <dbReference type="Proteomes" id="UP001365846"/>
    </source>
</evidence>
<evidence type="ECO:0000259" key="7">
    <source>
        <dbReference type="Pfam" id="PF00034"/>
    </source>
</evidence>
<keyword evidence="1" id="KW-0813">Transport</keyword>
<gene>
    <name evidence="8" type="ORF">WKW77_25025</name>
</gene>
<proteinExistence type="predicted"/>
<reference evidence="8 9" key="1">
    <citation type="submission" date="2024-03" db="EMBL/GenBank/DDBJ databases">
        <title>Novel species of the genus Variovorax.</title>
        <authorList>
            <person name="Liu Q."/>
            <person name="Xin Y.-H."/>
        </authorList>
    </citation>
    <scope>NUCLEOTIDE SEQUENCE [LARGE SCALE GENOMIC DNA]</scope>
    <source>
        <strain evidence="8 9">KACC 18899</strain>
    </source>
</reference>
<dbReference type="Proteomes" id="UP001365846">
    <property type="component" value="Unassembled WGS sequence"/>
</dbReference>
<evidence type="ECO:0000256" key="4">
    <source>
        <dbReference type="ARBA" id="ARBA00022982"/>
    </source>
</evidence>
<dbReference type="PANTHER" id="PTHR33751">
    <property type="entry name" value="CBB3-TYPE CYTOCHROME C OXIDASE SUBUNIT FIXP"/>
    <property type="match status" value="1"/>
</dbReference>
<dbReference type="InterPro" id="IPR009056">
    <property type="entry name" value="Cyt_c-like_dom"/>
</dbReference>
<evidence type="ECO:0000256" key="1">
    <source>
        <dbReference type="ARBA" id="ARBA00022448"/>
    </source>
</evidence>
<sequence length="103" mass="10706">MSTSSLAFLAQTLLAGALLAAQGAASAQDKSPDAEQAARKVAGSICASCHGPGGVSTSPVFPRLAGQQELYLVAQLKAFKSKTRGEQDAHDYMWAWPPCSKTP</sequence>
<keyword evidence="6" id="KW-0732">Signal</keyword>
<name>A0ABU8VM20_9BURK</name>